<evidence type="ECO:0000313" key="3">
    <source>
        <dbReference type="Proteomes" id="UP001604277"/>
    </source>
</evidence>
<sequence>MIKPSTTTDNLQEVNHAQHSSPTSQSLISVPHPLPPPAKRMLFEIPPTSISNKRITEENHLHGIAGNSILALSGLAVPAINCKEKGSSNNMKLGWLLKQLIGLELDQVEANETEGDGAEGGEWLCSEVQGRPIAVVE</sequence>
<evidence type="ECO:0000256" key="1">
    <source>
        <dbReference type="SAM" id="MobiDB-lite"/>
    </source>
</evidence>
<dbReference type="EMBL" id="JBFOLJ010000004">
    <property type="protein sequence ID" value="KAL2545101.1"/>
    <property type="molecule type" value="Genomic_DNA"/>
</dbReference>
<feature type="compositionally biased region" description="Polar residues" evidence="1">
    <location>
        <begin position="1"/>
        <end position="28"/>
    </location>
</feature>
<reference evidence="3" key="1">
    <citation type="submission" date="2024-07" db="EMBL/GenBank/DDBJ databases">
        <title>Two chromosome-level genome assemblies of Korean endemic species Abeliophyllum distichum and Forsythia ovata (Oleaceae).</title>
        <authorList>
            <person name="Jang H."/>
        </authorList>
    </citation>
    <scope>NUCLEOTIDE SEQUENCE [LARGE SCALE GENOMIC DNA]</scope>
</reference>
<dbReference type="Proteomes" id="UP001604277">
    <property type="component" value="Unassembled WGS sequence"/>
</dbReference>
<protein>
    <submittedName>
        <fullName evidence="2">Uncharacterized protein</fullName>
    </submittedName>
</protein>
<proteinExistence type="predicted"/>
<evidence type="ECO:0000313" key="2">
    <source>
        <dbReference type="EMBL" id="KAL2545101.1"/>
    </source>
</evidence>
<gene>
    <name evidence="2" type="ORF">Fot_14334</name>
</gene>
<name>A0ABD1W615_9LAMI</name>
<feature type="region of interest" description="Disordered" evidence="1">
    <location>
        <begin position="1"/>
        <end position="40"/>
    </location>
</feature>
<organism evidence="2 3">
    <name type="scientific">Forsythia ovata</name>
    <dbReference type="NCBI Taxonomy" id="205694"/>
    <lineage>
        <taxon>Eukaryota</taxon>
        <taxon>Viridiplantae</taxon>
        <taxon>Streptophyta</taxon>
        <taxon>Embryophyta</taxon>
        <taxon>Tracheophyta</taxon>
        <taxon>Spermatophyta</taxon>
        <taxon>Magnoliopsida</taxon>
        <taxon>eudicotyledons</taxon>
        <taxon>Gunneridae</taxon>
        <taxon>Pentapetalae</taxon>
        <taxon>asterids</taxon>
        <taxon>lamiids</taxon>
        <taxon>Lamiales</taxon>
        <taxon>Oleaceae</taxon>
        <taxon>Forsythieae</taxon>
        <taxon>Forsythia</taxon>
    </lineage>
</organism>
<accession>A0ABD1W615</accession>
<keyword evidence="3" id="KW-1185">Reference proteome</keyword>
<dbReference type="AlphaFoldDB" id="A0ABD1W615"/>
<comment type="caution">
    <text evidence="2">The sequence shown here is derived from an EMBL/GenBank/DDBJ whole genome shotgun (WGS) entry which is preliminary data.</text>
</comment>